<dbReference type="PRINTS" id="PR00385">
    <property type="entry name" value="P450"/>
</dbReference>
<evidence type="ECO:0000256" key="7">
    <source>
        <dbReference type="ARBA" id="ARBA00023033"/>
    </source>
</evidence>
<protein>
    <submittedName>
        <fullName evidence="11">Cytochrome P450</fullName>
    </submittedName>
</protein>
<dbReference type="Proteomes" id="UP000807353">
    <property type="component" value="Unassembled WGS sequence"/>
</dbReference>
<sequence length="546" mass="62836">MSLPPGVLFLINRIPQIFSPILTCYVILTALLRLSSSVQVSFWKKLLVSFIFQPLLVVIKVWYRDYMHMKEARGFGAESPPRYKHSKIGGLDIIQALSNQLEEGYIGDVFHDMMEREKSSTIIFRTLFEDRYVTADPEHIKAMLTTQFDNFNIGNSDFLGALLGNGIFTSDGDLWRFHRGIIRPFFNKGRITDFEIFERHTQVALDQATARLQEGVAVDMQDLFSRFTMDSSAEFLLGDDVRSLSAALPYPPSSPLYAKGGPHSSDAFTKDFRRAQDLVSERGQRGRNWPLWEFWKDEIKERRIQLTDYINPILERALERKRNKGEKNGGKEQKTREVKEVGSMLDYLVGQTEDKTLLLDTILGILLAGRDTTGCSLTFTLYMLAEHPSVLKKVREEIIEHLGLERSPTFDDMRKMKYLRAVINETLRLYPPVPTNIRVSVRSTVLPNKDPGQKGIFIPAGTQVTFIVLLMHRRKDLWGPDALEFDPDRWLDDRVKHYTSNPFIFVPFNAGARICLGQQFAYHATSYFIIRYLQRFSKITPPWVTT</sequence>
<feature type="transmembrane region" description="Helical" evidence="10">
    <location>
        <begin position="46"/>
        <end position="63"/>
    </location>
</feature>
<evidence type="ECO:0000256" key="6">
    <source>
        <dbReference type="ARBA" id="ARBA00023004"/>
    </source>
</evidence>
<dbReference type="EMBL" id="MU150372">
    <property type="protein sequence ID" value="KAF9457419.1"/>
    <property type="molecule type" value="Genomic_DNA"/>
</dbReference>
<dbReference type="InterPro" id="IPR002403">
    <property type="entry name" value="Cyt_P450_E_grp-IV"/>
</dbReference>
<dbReference type="AlphaFoldDB" id="A0A9P6CDU9"/>
<keyword evidence="4 8" id="KW-0479">Metal-binding</keyword>
<feature type="binding site" description="axial binding residue" evidence="8">
    <location>
        <position position="515"/>
    </location>
    <ligand>
        <name>heme</name>
        <dbReference type="ChEBI" id="CHEBI:30413"/>
    </ligand>
    <ligandPart>
        <name>Fe</name>
        <dbReference type="ChEBI" id="CHEBI:18248"/>
    </ligandPart>
</feature>
<keyword evidence="6 8" id="KW-0408">Iron</keyword>
<comment type="caution">
    <text evidence="11">The sequence shown here is derived from an EMBL/GenBank/DDBJ whole genome shotgun (WGS) entry which is preliminary data.</text>
</comment>
<keyword evidence="12" id="KW-1185">Reference proteome</keyword>
<keyword evidence="10" id="KW-0812">Transmembrane</keyword>
<dbReference type="PANTHER" id="PTHR24287:SF1">
    <property type="entry name" value="P450, PUTATIVE (EUROFUNG)-RELATED"/>
    <property type="match status" value="1"/>
</dbReference>
<reference evidence="11" key="1">
    <citation type="submission" date="2020-11" db="EMBL/GenBank/DDBJ databases">
        <authorList>
            <consortium name="DOE Joint Genome Institute"/>
            <person name="Ahrendt S."/>
            <person name="Riley R."/>
            <person name="Andreopoulos W."/>
            <person name="Labutti K."/>
            <person name="Pangilinan J."/>
            <person name="Ruiz-Duenas F.J."/>
            <person name="Barrasa J.M."/>
            <person name="Sanchez-Garcia M."/>
            <person name="Camarero S."/>
            <person name="Miyauchi S."/>
            <person name="Serrano A."/>
            <person name="Linde D."/>
            <person name="Babiker R."/>
            <person name="Drula E."/>
            <person name="Ayuso-Fernandez I."/>
            <person name="Pacheco R."/>
            <person name="Padilla G."/>
            <person name="Ferreira P."/>
            <person name="Barriuso J."/>
            <person name="Kellner H."/>
            <person name="Castanera R."/>
            <person name="Alfaro M."/>
            <person name="Ramirez L."/>
            <person name="Pisabarro A.G."/>
            <person name="Kuo A."/>
            <person name="Tritt A."/>
            <person name="Lipzen A."/>
            <person name="He G."/>
            <person name="Yan M."/>
            <person name="Ng V."/>
            <person name="Cullen D."/>
            <person name="Martin F."/>
            <person name="Rosso M.-N."/>
            <person name="Henrissat B."/>
            <person name="Hibbett D."/>
            <person name="Martinez A.T."/>
            <person name="Grigoriev I.V."/>
        </authorList>
    </citation>
    <scope>NUCLEOTIDE SEQUENCE</scope>
    <source>
        <strain evidence="11">CBS 247.69</strain>
    </source>
</reference>
<dbReference type="PROSITE" id="PS00086">
    <property type="entry name" value="CYTOCHROME_P450"/>
    <property type="match status" value="1"/>
</dbReference>
<keyword evidence="7 9" id="KW-0503">Monooxygenase</keyword>
<name>A0A9P6CDU9_9AGAR</name>
<evidence type="ECO:0000256" key="9">
    <source>
        <dbReference type="RuleBase" id="RU000461"/>
    </source>
</evidence>
<dbReference type="Gene3D" id="1.10.630.10">
    <property type="entry name" value="Cytochrome P450"/>
    <property type="match status" value="1"/>
</dbReference>
<organism evidence="11 12">
    <name type="scientific">Collybia nuda</name>
    <dbReference type="NCBI Taxonomy" id="64659"/>
    <lineage>
        <taxon>Eukaryota</taxon>
        <taxon>Fungi</taxon>
        <taxon>Dikarya</taxon>
        <taxon>Basidiomycota</taxon>
        <taxon>Agaricomycotina</taxon>
        <taxon>Agaricomycetes</taxon>
        <taxon>Agaricomycetidae</taxon>
        <taxon>Agaricales</taxon>
        <taxon>Tricholomatineae</taxon>
        <taxon>Clitocybaceae</taxon>
        <taxon>Collybia</taxon>
    </lineage>
</organism>
<dbReference type="PRINTS" id="PR00465">
    <property type="entry name" value="EP450IV"/>
</dbReference>
<dbReference type="InterPro" id="IPR001128">
    <property type="entry name" value="Cyt_P450"/>
</dbReference>
<evidence type="ECO:0000313" key="12">
    <source>
        <dbReference type="Proteomes" id="UP000807353"/>
    </source>
</evidence>
<evidence type="ECO:0000256" key="3">
    <source>
        <dbReference type="ARBA" id="ARBA00022617"/>
    </source>
</evidence>
<evidence type="ECO:0000256" key="8">
    <source>
        <dbReference type="PIRSR" id="PIRSR602403-1"/>
    </source>
</evidence>
<dbReference type="InterPro" id="IPR017972">
    <property type="entry name" value="Cyt_P450_CS"/>
</dbReference>
<gene>
    <name evidence="11" type="ORF">BDZ94DRAFT_1273234</name>
</gene>
<evidence type="ECO:0000256" key="1">
    <source>
        <dbReference type="ARBA" id="ARBA00001971"/>
    </source>
</evidence>
<dbReference type="GO" id="GO:0016705">
    <property type="term" value="F:oxidoreductase activity, acting on paired donors, with incorporation or reduction of molecular oxygen"/>
    <property type="evidence" value="ECO:0007669"/>
    <property type="project" value="InterPro"/>
</dbReference>
<evidence type="ECO:0000256" key="10">
    <source>
        <dbReference type="SAM" id="Phobius"/>
    </source>
</evidence>
<dbReference type="InterPro" id="IPR036396">
    <property type="entry name" value="Cyt_P450_sf"/>
</dbReference>
<dbReference type="OrthoDB" id="1470350at2759"/>
<dbReference type="PANTHER" id="PTHR24287">
    <property type="entry name" value="P450, PUTATIVE (EUROFUNG)-RELATED"/>
    <property type="match status" value="1"/>
</dbReference>
<dbReference type="SUPFAM" id="SSF48264">
    <property type="entry name" value="Cytochrome P450"/>
    <property type="match status" value="1"/>
</dbReference>
<feature type="transmembrane region" description="Helical" evidence="10">
    <location>
        <begin position="14"/>
        <end position="34"/>
    </location>
</feature>
<dbReference type="Pfam" id="PF00067">
    <property type="entry name" value="p450"/>
    <property type="match status" value="1"/>
</dbReference>
<keyword evidence="10" id="KW-0472">Membrane</keyword>
<evidence type="ECO:0000256" key="5">
    <source>
        <dbReference type="ARBA" id="ARBA00023002"/>
    </source>
</evidence>
<keyword evidence="5 9" id="KW-0560">Oxidoreductase</keyword>
<dbReference type="GO" id="GO:0020037">
    <property type="term" value="F:heme binding"/>
    <property type="evidence" value="ECO:0007669"/>
    <property type="project" value="InterPro"/>
</dbReference>
<comment type="cofactor">
    <cofactor evidence="1 8">
        <name>heme</name>
        <dbReference type="ChEBI" id="CHEBI:30413"/>
    </cofactor>
</comment>
<keyword evidence="3 8" id="KW-0349">Heme</keyword>
<dbReference type="CDD" id="cd11063">
    <property type="entry name" value="CYP52"/>
    <property type="match status" value="1"/>
</dbReference>
<evidence type="ECO:0000313" key="11">
    <source>
        <dbReference type="EMBL" id="KAF9457419.1"/>
    </source>
</evidence>
<evidence type="ECO:0000256" key="4">
    <source>
        <dbReference type="ARBA" id="ARBA00022723"/>
    </source>
</evidence>
<keyword evidence="10" id="KW-1133">Transmembrane helix</keyword>
<accession>A0A9P6CDU9</accession>
<comment type="similarity">
    <text evidence="2 9">Belongs to the cytochrome P450 family.</text>
</comment>
<dbReference type="GO" id="GO:0005506">
    <property type="term" value="F:iron ion binding"/>
    <property type="evidence" value="ECO:0007669"/>
    <property type="project" value="InterPro"/>
</dbReference>
<evidence type="ECO:0000256" key="2">
    <source>
        <dbReference type="ARBA" id="ARBA00010617"/>
    </source>
</evidence>
<proteinExistence type="inferred from homology"/>
<dbReference type="GO" id="GO:0004497">
    <property type="term" value="F:monooxygenase activity"/>
    <property type="evidence" value="ECO:0007669"/>
    <property type="project" value="UniProtKB-KW"/>
</dbReference>
<dbReference type="InterPro" id="IPR047146">
    <property type="entry name" value="Cyt_P450_E_CYP52_fungi"/>
</dbReference>